<reference evidence="1" key="1">
    <citation type="journal article" date="2012" name="Nat. Genet.">
        <title>Whole-genome sequence of Schistosoma haematobium.</title>
        <authorList>
            <person name="Young N.D."/>
            <person name="Jex A.R."/>
            <person name="Li B."/>
            <person name="Liu S."/>
            <person name="Yang L."/>
            <person name="Xiong Z."/>
            <person name="Li Y."/>
            <person name="Cantacessi C."/>
            <person name="Hall R.S."/>
            <person name="Xu X."/>
            <person name="Chen F."/>
            <person name="Wu X."/>
            <person name="Zerlotini A."/>
            <person name="Oliveira G."/>
            <person name="Hofmann A."/>
            <person name="Zhang G."/>
            <person name="Fang X."/>
            <person name="Kang Y."/>
            <person name="Campbell B.E."/>
            <person name="Loukas A."/>
            <person name="Ranganathan S."/>
            <person name="Rollinson D."/>
            <person name="Rinaldi G."/>
            <person name="Brindley P.J."/>
            <person name="Yang H."/>
            <person name="Wang J."/>
            <person name="Wang J."/>
            <person name="Gasser R.B."/>
        </authorList>
    </citation>
    <scope>NUCLEOTIDE SEQUENCE [LARGE SCALE GENOMIC DNA]</scope>
</reference>
<dbReference type="AlphaFoldDB" id="A0A094ZTR0"/>
<evidence type="ECO:0000313" key="1">
    <source>
        <dbReference type="EMBL" id="KGB38185.1"/>
    </source>
</evidence>
<gene>
    <name evidence="1" type="ORF">MS3_06555</name>
</gene>
<sequence length="54" mass="6543">MIKGHPNHFQLFATTTIRRREKSRKKIFPDRDIRSLRWSLEKGEETDTPRFVES</sequence>
<protein>
    <submittedName>
        <fullName evidence="1">Uncharacterized protein</fullName>
    </submittedName>
</protein>
<name>A0A094ZTR0_SCHHA</name>
<organism evidence="1">
    <name type="scientific">Schistosoma haematobium</name>
    <name type="common">Blood fluke</name>
    <dbReference type="NCBI Taxonomy" id="6185"/>
    <lineage>
        <taxon>Eukaryota</taxon>
        <taxon>Metazoa</taxon>
        <taxon>Spiralia</taxon>
        <taxon>Lophotrochozoa</taxon>
        <taxon>Platyhelminthes</taxon>
        <taxon>Trematoda</taxon>
        <taxon>Digenea</taxon>
        <taxon>Strigeidida</taxon>
        <taxon>Schistosomatoidea</taxon>
        <taxon>Schistosomatidae</taxon>
        <taxon>Schistosoma</taxon>
    </lineage>
</organism>
<accession>A0A094ZTR0</accession>
<dbReference type="EMBL" id="KL250984">
    <property type="protein sequence ID" value="KGB38185.1"/>
    <property type="molecule type" value="Genomic_DNA"/>
</dbReference>
<proteinExistence type="predicted"/>